<gene>
    <name evidence="1" type="ORF">KGD84_27390</name>
</gene>
<name>A0ABX8BNS1_9ACTN</name>
<reference evidence="1 2" key="1">
    <citation type="submission" date="2021-05" db="EMBL/GenBank/DDBJ databases">
        <title>Direct Submission.</title>
        <authorList>
            <person name="Li K."/>
            <person name="Gao J."/>
        </authorList>
    </citation>
    <scope>NUCLEOTIDE SEQUENCE [LARGE SCALE GENOMIC DNA]</scope>
    <source>
        <strain evidence="1 2">Mg02</strain>
    </source>
</reference>
<proteinExistence type="predicted"/>
<protein>
    <submittedName>
        <fullName evidence="1">DUF501 domain-containing protein</fullName>
    </submittedName>
</protein>
<dbReference type="EMBL" id="CP074133">
    <property type="protein sequence ID" value="QUX22043.1"/>
    <property type="molecule type" value="Genomic_DNA"/>
</dbReference>
<dbReference type="PANTHER" id="PTHR37163">
    <property type="entry name" value="CONSERVED PROTEIN"/>
    <property type="match status" value="1"/>
</dbReference>
<keyword evidence="2" id="KW-1185">Reference proteome</keyword>
<dbReference type="InterPro" id="IPR007511">
    <property type="entry name" value="DUF501"/>
</dbReference>
<evidence type="ECO:0000313" key="2">
    <source>
        <dbReference type="Proteomes" id="UP000676079"/>
    </source>
</evidence>
<organism evidence="1 2">
    <name type="scientific">Nocardiopsis changdeensis</name>
    <dbReference type="NCBI Taxonomy" id="2831969"/>
    <lineage>
        <taxon>Bacteria</taxon>
        <taxon>Bacillati</taxon>
        <taxon>Actinomycetota</taxon>
        <taxon>Actinomycetes</taxon>
        <taxon>Streptosporangiales</taxon>
        <taxon>Nocardiopsidaceae</taxon>
        <taxon>Nocardiopsis</taxon>
    </lineage>
</organism>
<dbReference type="Pfam" id="PF04417">
    <property type="entry name" value="DUF501"/>
    <property type="match status" value="1"/>
</dbReference>
<dbReference type="PANTHER" id="PTHR37163:SF1">
    <property type="entry name" value="DUF501 DOMAIN-CONTAINING PROTEIN"/>
    <property type="match status" value="1"/>
</dbReference>
<evidence type="ECO:0000313" key="1">
    <source>
        <dbReference type="EMBL" id="QUX22043.1"/>
    </source>
</evidence>
<accession>A0ABX8BNS1</accession>
<dbReference type="Proteomes" id="UP000676079">
    <property type="component" value="Chromosome"/>
</dbReference>
<sequence>MTSADQPASGRTGDPVDARDVAAIELQLGRAPRGVRGVAHRCPCGLPDVVRTAPRLEDGTPFPTLYYLTCPRAASAIGRLENSGRMREMQDRLAEDPDLRAAYTEAHESYIAERAEQARRDGVEPLPEGMQSTGGMPTRVKCLHALVAHELAEPGVNPFGAQALEELPHWWDRGPCVCVDENAPEGAEGNGS</sequence>
<dbReference type="RefSeq" id="WP_220563267.1">
    <property type="nucleotide sequence ID" value="NZ_CP074133.1"/>
</dbReference>